<dbReference type="RefSeq" id="WP_147096367.1">
    <property type="nucleotide sequence ID" value="NZ_JBHUFH010000002.1"/>
</dbReference>
<keyword evidence="2" id="KW-1185">Reference proteome</keyword>
<dbReference type="OrthoDB" id="9800945at2"/>
<dbReference type="InterPro" id="IPR046038">
    <property type="entry name" value="DUF5996"/>
</dbReference>
<dbReference type="AlphaFoldDB" id="A0A5C6SAS2"/>
<sequence>MNGTLYTSENWPPLSYEDFAPTQRLLHMILQVMGKLKLAEPFHAQWAEVILELSARGLTTGPIPYAQGVYEVRLDCIAHRLHWDSSTGETGEITLGPTSVAAVTTELLSQLNNAGIPARIDMMPQEVPDKTPFDKDKTERPYDRALVNAWWRILLSVQRVLFRFQGRFAGKTQPIGLMWGTMDIRLPLYSGRPAKPAPDAGFIRRNAMNAELMEMGWWSGDPSHAQPAFYAFTYPEPKGIGQEKIAPDAAGWSAKMDEFVLDYDALRRLPDPDAALMSFWETTYDAGARTGNWPKELLGSGKPS</sequence>
<dbReference type="EMBL" id="VOPL01000001">
    <property type="protein sequence ID" value="TXB70883.1"/>
    <property type="molecule type" value="Genomic_DNA"/>
</dbReference>
<comment type="caution">
    <text evidence="1">The sequence shown here is derived from an EMBL/GenBank/DDBJ whole genome shotgun (WGS) entry which is preliminary data.</text>
</comment>
<reference evidence="1 2" key="1">
    <citation type="submission" date="2019-08" db="EMBL/GenBank/DDBJ databases">
        <authorList>
            <person name="Ye J."/>
        </authorList>
    </citation>
    <scope>NUCLEOTIDE SEQUENCE [LARGE SCALE GENOMIC DNA]</scope>
    <source>
        <strain evidence="1 2">TK008</strain>
    </source>
</reference>
<organism evidence="1 2">
    <name type="scientific">Paracoccus aurantiacus</name>
    <dbReference type="NCBI Taxonomy" id="2599412"/>
    <lineage>
        <taxon>Bacteria</taxon>
        <taxon>Pseudomonadati</taxon>
        <taxon>Pseudomonadota</taxon>
        <taxon>Alphaproteobacteria</taxon>
        <taxon>Rhodobacterales</taxon>
        <taxon>Paracoccaceae</taxon>
        <taxon>Paracoccus</taxon>
    </lineage>
</organism>
<name>A0A5C6SAS2_9RHOB</name>
<proteinExistence type="predicted"/>
<accession>A0A5C6SAS2</accession>
<dbReference type="Proteomes" id="UP000321562">
    <property type="component" value="Unassembled WGS sequence"/>
</dbReference>
<dbReference type="Pfam" id="PF19459">
    <property type="entry name" value="DUF5996"/>
    <property type="match status" value="1"/>
</dbReference>
<evidence type="ECO:0000313" key="1">
    <source>
        <dbReference type="EMBL" id="TXB70883.1"/>
    </source>
</evidence>
<evidence type="ECO:0000313" key="2">
    <source>
        <dbReference type="Proteomes" id="UP000321562"/>
    </source>
</evidence>
<gene>
    <name evidence="1" type="ORF">FQV27_03280</name>
</gene>
<protein>
    <submittedName>
        <fullName evidence="1">Uncharacterized protein</fullName>
    </submittedName>
</protein>